<dbReference type="InterPro" id="IPR051568">
    <property type="entry name" value="LZTR1/Attractin"/>
</dbReference>
<evidence type="ECO:0000256" key="1">
    <source>
        <dbReference type="ARBA" id="ARBA00022441"/>
    </source>
</evidence>
<dbReference type="OrthoDB" id="10663937at2759"/>
<dbReference type="Proteomes" id="UP000604046">
    <property type="component" value="Unassembled WGS sequence"/>
</dbReference>
<name>A0A812JBF8_9DINO</name>
<reference evidence="3" key="1">
    <citation type="submission" date="2021-02" db="EMBL/GenBank/DDBJ databases">
        <authorList>
            <person name="Dougan E. K."/>
            <person name="Rhodes N."/>
            <person name="Thang M."/>
            <person name="Chan C."/>
        </authorList>
    </citation>
    <scope>NUCLEOTIDE SEQUENCE</scope>
</reference>
<accession>A0A812JBF8</accession>
<organism evidence="3 4">
    <name type="scientific">Symbiodinium natans</name>
    <dbReference type="NCBI Taxonomy" id="878477"/>
    <lineage>
        <taxon>Eukaryota</taxon>
        <taxon>Sar</taxon>
        <taxon>Alveolata</taxon>
        <taxon>Dinophyceae</taxon>
        <taxon>Suessiales</taxon>
        <taxon>Symbiodiniaceae</taxon>
        <taxon>Symbiodinium</taxon>
    </lineage>
</organism>
<sequence length="336" mass="36468">MASNWSIVMLWGWQNSSQILGSYHFFPALRVTRGRLDRSFIESGLAAAKKQCLHVPGGCSRDGSNVVLQDVWEYWPSNASWRDVTPSLPGPGPRWRHTLVWSESDGGCLLFAGASNLEVWLLQPNASGYQWSAVSVVSNPSAPGNRLHTAVAANVDGQSAMLVYGGIGGTNPKQRLFAFFPHNGTWTTRANGPGSNSFVRYSHTAVWAAELNLMLVFGGAITGGLNDLHAYSPATDTWQQLGPSGALPNGRLGHVAVWTGSAMIVASGQGGNEDGAWVWRPVPDLQGSWEKTSTSVYPGFDLDNKRGAAAWDPFTSRMFYGFRGTADFWWSYQLPG</sequence>
<keyword evidence="2" id="KW-0677">Repeat</keyword>
<keyword evidence="1" id="KW-0880">Kelch repeat</keyword>
<dbReference type="EMBL" id="CAJNDS010000403">
    <property type="protein sequence ID" value="CAE7202763.1"/>
    <property type="molecule type" value="Genomic_DNA"/>
</dbReference>
<dbReference type="GO" id="GO:0005794">
    <property type="term" value="C:Golgi apparatus"/>
    <property type="evidence" value="ECO:0007669"/>
    <property type="project" value="TreeGrafter"/>
</dbReference>
<dbReference type="InterPro" id="IPR015915">
    <property type="entry name" value="Kelch-typ_b-propeller"/>
</dbReference>
<comment type="caution">
    <text evidence="3">The sequence shown here is derived from an EMBL/GenBank/DDBJ whole genome shotgun (WGS) entry which is preliminary data.</text>
</comment>
<gene>
    <name evidence="3" type="primary">tea1</name>
    <name evidence="3" type="ORF">SNAT2548_LOCUS6157</name>
</gene>
<dbReference type="PANTHER" id="PTHR46376:SF1">
    <property type="entry name" value="LEUCINE-ZIPPER-LIKE TRANSCRIPTIONAL REGULATOR 1"/>
    <property type="match status" value="1"/>
</dbReference>
<keyword evidence="4" id="KW-1185">Reference proteome</keyword>
<evidence type="ECO:0000313" key="3">
    <source>
        <dbReference type="EMBL" id="CAE7202763.1"/>
    </source>
</evidence>
<evidence type="ECO:0000256" key="2">
    <source>
        <dbReference type="ARBA" id="ARBA00022737"/>
    </source>
</evidence>
<protein>
    <submittedName>
        <fullName evidence="3">Tea1 protein</fullName>
    </submittedName>
</protein>
<evidence type="ECO:0000313" key="4">
    <source>
        <dbReference type="Proteomes" id="UP000604046"/>
    </source>
</evidence>
<dbReference type="Gene3D" id="2.120.10.80">
    <property type="entry name" value="Kelch-type beta propeller"/>
    <property type="match status" value="1"/>
</dbReference>
<dbReference type="Pfam" id="PF24681">
    <property type="entry name" value="Kelch_KLHDC2_KLHL20_DRC7"/>
    <property type="match status" value="1"/>
</dbReference>
<proteinExistence type="predicted"/>
<dbReference type="SUPFAM" id="SSF117281">
    <property type="entry name" value="Kelch motif"/>
    <property type="match status" value="1"/>
</dbReference>
<dbReference type="AlphaFoldDB" id="A0A812JBF8"/>
<dbReference type="PANTHER" id="PTHR46376">
    <property type="entry name" value="LEUCINE-ZIPPER-LIKE TRANSCRIPTIONAL REGULATOR 1"/>
    <property type="match status" value="1"/>
</dbReference>